<dbReference type="InterPro" id="IPR041492">
    <property type="entry name" value="HAD_2"/>
</dbReference>
<evidence type="ECO:0000313" key="1">
    <source>
        <dbReference type="EMBL" id="MFC7442700.1"/>
    </source>
</evidence>
<dbReference type="RefSeq" id="WP_379866739.1">
    <property type="nucleotide sequence ID" value="NZ_JBHTBW010000058.1"/>
</dbReference>
<keyword evidence="2" id="KW-1185">Reference proteome</keyword>
<dbReference type="SUPFAM" id="SSF56784">
    <property type="entry name" value="HAD-like"/>
    <property type="match status" value="1"/>
</dbReference>
<dbReference type="PANTHER" id="PTHR43434:SF1">
    <property type="entry name" value="PHOSPHOGLYCOLATE PHOSPHATASE"/>
    <property type="match status" value="1"/>
</dbReference>
<dbReference type="EC" id="3.-.-.-" evidence="1"/>
<dbReference type="GO" id="GO:0016787">
    <property type="term" value="F:hydrolase activity"/>
    <property type="evidence" value="ECO:0007669"/>
    <property type="project" value="UniProtKB-KW"/>
</dbReference>
<dbReference type="Proteomes" id="UP001596500">
    <property type="component" value="Unassembled WGS sequence"/>
</dbReference>
<comment type="caution">
    <text evidence="1">The sequence shown here is derived from an EMBL/GenBank/DDBJ whole genome shotgun (WGS) entry which is preliminary data.</text>
</comment>
<reference evidence="2" key="1">
    <citation type="journal article" date="2019" name="Int. J. Syst. Evol. Microbiol.">
        <title>The Global Catalogue of Microorganisms (GCM) 10K type strain sequencing project: providing services to taxonomists for standard genome sequencing and annotation.</title>
        <authorList>
            <consortium name="The Broad Institute Genomics Platform"/>
            <consortium name="The Broad Institute Genome Sequencing Center for Infectious Disease"/>
            <person name="Wu L."/>
            <person name="Ma J."/>
        </authorList>
    </citation>
    <scope>NUCLEOTIDE SEQUENCE [LARGE SCALE GENOMIC DNA]</scope>
    <source>
        <strain evidence="2">CGMCC 1.12942</strain>
    </source>
</reference>
<dbReference type="SFLD" id="SFLDG01129">
    <property type="entry name" value="C1.5:_HAD__Beta-PGM__Phosphata"/>
    <property type="match status" value="1"/>
</dbReference>
<organism evidence="1 2">
    <name type="scientific">Laceyella putida</name>
    <dbReference type="NCBI Taxonomy" id="110101"/>
    <lineage>
        <taxon>Bacteria</taxon>
        <taxon>Bacillati</taxon>
        <taxon>Bacillota</taxon>
        <taxon>Bacilli</taxon>
        <taxon>Bacillales</taxon>
        <taxon>Thermoactinomycetaceae</taxon>
        <taxon>Laceyella</taxon>
    </lineage>
</organism>
<accession>A0ABW2RP04</accession>
<dbReference type="InterPro" id="IPR036412">
    <property type="entry name" value="HAD-like_sf"/>
</dbReference>
<protein>
    <submittedName>
        <fullName evidence="1">HAD family hydrolase</fullName>
        <ecNumber evidence="1">3.-.-.-</ecNumber>
    </submittedName>
</protein>
<dbReference type="InterPro" id="IPR050155">
    <property type="entry name" value="HAD-like_hydrolase_sf"/>
</dbReference>
<dbReference type="PANTHER" id="PTHR43434">
    <property type="entry name" value="PHOSPHOGLYCOLATE PHOSPHATASE"/>
    <property type="match status" value="1"/>
</dbReference>
<dbReference type="InterPro" id="IPR023198">
    <property type="entry name" value="PGP-like_dom2"/>
</dbReference>
<dbReference type="Gene3D" id="3.40.50.1000">
    <property type="entry name" value="HAD superfamily/HAD-like"/>
    <property type="match status" value="1"/>
</dbReference>
<dbReference type="Gene3D" id="1.10.150.240">
    <property type="entry name" value="Putative phosphatase, domain 2"/>
    <property type="match status" value="1"/>
</dbReference>
<gene>
    <name evidence="1" type="ORF">ACFQNG_16620</name>
</gene>
<sequence>MKAIIFDLDGTLFQTEKVGVPAFRETFAQLRRDGLYQGELPTDEKIRSVFGMTHEEIWETLLPQSSDEVRHLADKLMLAKELELFEKGVGQCYPGVEETLNQLVAQGWTLFIASNGVGPYVRGALSSKGLISLFKGIYTAGDYETETKVDLVRICKETHGITHGFMVGDRSSDVRAGKENGLTVIGCRYADFPQFGKEDELQSADHTVSTFPELLTIVNGNQ</sequence>
<name>A0ABW2RP04_9BACL</name>
<dbReference type="InterPro" id="IPR023214">
    <property type="entry name" value="HAD_sf"/>
</dbReference>
<keyword evidence="1" id="KW-0378">Hydrolase</keyword>
<dbReference type="Pfam" id="PF13419">
    <property type="entry name" value="HAD_2"/>
    <property type="match status" value="1"/>
</dbReference>
<dbReference type="SFLD" id="SFLDS00003">
    <property type="entry name" value="Haloacid_Dehalogenase"/>
    <property type="match status" value="1"/>
</dbReference>
<dbReference type="EMBL" id="JBHTBW010000058">
    <property type="protein sequence ID" value="MFC7442700.1"/>
    <property type="molecule type" value="Genomic_DNA"/>
</dbReference>
<evidence type="ECO:0000313" key="2">
    <source>
        <dbReference type="Proteomes" id="UP001596500"/>
    </source>
</evidence>
<proteinExistence type="predicted"/>